<evidence type="ECO:0000256" key="3">
    <source>
        <dbReference type="ARBA" id="ARBA00023121"/>
    </source>
</evidence>
<dbReference type="EMBL" id="JBCNJP010000012">
    <property type="protein sequence ID" value="KAK9070001.1"/>
    <property type="molecule type" value="Genomic_DNA"/>
</dbReference>
<keyword evidence="3 4" id="KW-0446">Lipid-binding</keyword>
<keyword evidence="5" id="KW-0732">Signal</keyword>
<organism evidence="7 8">
    <name type="scientific">Deinandra increscens subsp. villosa</name>
    <dbReference type="NCBI Taxonomy" id="3103831"/>
    <lineage>
        <taxon>Eukaryota</taxon>
        <taxon>Viridiplantae</taxon>
        <taxon>Streptophyta</taxon>
        <taxon>Embryophyta</taxon>
        <taxon>Tracheophyta</taxon>
        <taxon>Spermatophyta</taxon>
        <taxon>Magnoliopsida</taxon>
        <taxon>eudicotyledons</taxon>
        <taxon>Gunneridae</taxon>
        <taxon>Pentapetalae</taxon>
        <taxon>asterids</taxon>
        <taxon>campanulids</taxon>
        <taxon>Asterales</taxon>
        <taxon>Asteraceae</taxon>
        <taxon>Asteroideae</taxon>
        <taxon>Heliantheae alliance</taxon>
        <taxon>Madieae</taxon>
        <taxon>Madiinae</taxon>
        <taxon>Deinandra</taxon>
    </lineage>
</organism>
<evidence type="ECO:0000313" key="8">
    <source>
        <dbReference type="Proteomes" id="UP001408789"/>
    </source>
</evidence>
<evidence type="ECO:0000256" key="1">
    <source>
        <dbReference type="ARBA" id="ARBA00009748"/>
    </source>
</evidence>
<accession>A0AAP0D7G6</accession>
<proteinExistence type="inferred from homology"/>
<dbReference type="AlphaFoldDB" id="A0AAP0D7G6"/>
<dbReference type="Pfam" id="PF00234">
    <property type="entry name" value="Tryp_alpha_amyl"/>
    <property type="match status" value="1"/>
</dbReference>
<dbReference type="GO" id="GO:0006869">
    <property type="term" value="P:lipid transport"/>
    <property type="evidence" value="ECO:0007669"/>
    <property type="project" value="InterPro"/>
</dbReference>
<comment type="caution">
    <text evidence="7">The sequence shown here is derived from an EMBL/GenBank/DDBJ whole genome shotgun (WGS) entry which is preliminary data.</text>
</comment>
<dbReference type="InterPro" id="IPR000528">
    <property type="entry name" value="Plant_nsLTP"/>
</dbReference>
<gene>
    <name evidence="7" type="ORF">SSX86_010399</name>
</gene>
<dbReference type="Proteomes" id="UP001408789">
    <property type="component" value="Unassembled WGS sequence"/>
</dbReference>
<dbReference type="SUPFAM" id="SSF47699">
    <property type="entry name" value="Bifunctional inhibitor/lipid-transfer protein/seed storage 2S albumin"/>
    <property type="match status" value="1"/>
</dbReference>
<dbReference type="CDD" id="cd01960">
    <property type="entry name" value="nsLTP1"/>
    <property type="match status" value="1"/>
</dbReference>
<dbReference type="PANTHER" id="PTHR33076">
    <property type="entry name" value="NON-SPECIFIC LIPID-TRANSFER PROTEIN 2-RELATED"/>
    <property type="match status" value="1"/>
</dbReference>
<keyword evidence="8" id="KW-1185">Reference proteome</keyword>
<feature type="signal peptide" evidence="5">
    <location>
        <begin position="1"/>
        <end position="26"/>
    </location>
</feature>
<dbReference type="PRINTS" id="PR00382">
    <property type="entry name" value="LIPIDTRNSFER"/>
</dbReference>
<evidence type="ECO:0000256" key="4">
    <source>
        <dbReference type="RuleBase" id="RU000628"/>
    </source>
</evidence>
<evidence type="ECO:0000313" key="7">
    <source>
        <dbReference type="EMBL" id="KAK9070001.1"/>
    </source>
</evidence>
<keyword evidence="2 4" id="KW-0813">Transport</keyword>
<comment type="function">
    <text evidence="4">Plant non-specific lipid-transfer proteins transfer phospholipids as well as galactolipids across membranes. May play a role in wax or cutin deposition in the cell walls of expanding epidermal cells and certain secretory tissues.</text>
</comment>
<feature type="chain" id="PRO_5042886243" description="Non-specific lipid-transfer protein" evidence="5">
    <location>
        <begin position="27"/>
        <end position="117"/>
    </location>
</feature>
<dbReference type="InterPro" id="IPR036312">
    <property type="entry name" value="Bifun_inhib/LTP/seed_sf"/>
</dbReference>
<feature type="domain" description="Bifunctional inhibitor/plant lipid transfer protein/seed storage helical" evidence="6">
    <location>
        <begin position="29"/>
        <end position="113"/>
    </location>
</feature>
<comment type="similarity">
    <text evidence="1 4">Belongs to the plant LTP family.</text>
</comment>
<dbReference type="PROSITE" id="PS00597">
    <property type="entry name" value="PLANT_LTP"/>
    <property type="match status" value="1"/>
</dbReference>
<name>A0AAP0D7G6_9ASTR</name>
<evidence type="ECO:0000256" key="5">
    <source>
        <dbReference type="SAM" id="SignalP"/>
    </source>
</evidence>
<dbReference type="SMART" id="SM00499">
    <property type="entry name" value="AAI"/>
    <property type="match status" value="1"/>
</dbReference>
<evidence type="ECO:0000259" key="6">
    <source>
        <dbReference type="SMART" id="SM00499"/>
    </source>
</evidence>
<reference evidence="7 8" key="1">
    <citation type="submission" date="2024-04" db="EMBL/GenBank/DDBJ databases">
        <title>The reference genome of an endangered Asteraceae, Deinandra increscens subsp. villosa, native to the Central Coast of California.</title>
        <authorList>
            <person name="Guilliams M."/>
            <person name="Hasenstab-Lehman K."/>
            <person name="Meyer R."/>
            <person name="Mcevoy S."/>
        </authorList>
    </citation>
    <scope>NUCLEOTIDE SEQUENCE [LARGE SCALE GENOMIC DNA]</scope>
    <source>
        <tissue evidence="7">Leaf</tissue>
    </source>
</reference>
<dbReference type="Gene3D" id="1.10.110.10">
    <property type="entry name" value="Plant lipid-transfer and hydrophobic proteins"/>
    <property type="match status" value="1"/>
</dbReference>
<protein>
    <recommendedName>
        <fullName evidence="4">Non-specific lipid-transfer protein</fullName>
    </recommendedName>
</protein>
<sequence>MAAGLMMKVVCFMVACMVVTAPYAAALTCGDVTSKLTPCLNYLQGHGSASTACCKGVKGLNAVAKTSSDKKMACGCMKKAYKSIKGIKTDKAVGLPKKCGVNIPYKFSPDTDCSKVK</sequence>
<dbReference type="InterPro" id="IPR016140">
    <property type="entry name" value="Bifunc_inhib/LTP/seed_store"/>
</dbReference>
<evidence type="ECO:0000256" key="2">
    <source>
        <dbReference type="ARBA" id="ARBA00022448"/>
    </source>
</evidence>
<dbReference type="GO" id="GO:0008289">
    <property type="term" value="F:lipid binding"/>
    <property type="evidence" value="ECO:0007669"/>
    <property type="project" value="UniProtKB-KW"/>
</dbReference>